<feature type="domain" description="Homeobox" evidence="9">
    <location>
        <begin position="386"/>
        <end position="446"/>
    </location>
</feature>
<feature type="compositionally biased region" description="Polar residues" evidence="8">
    <location>
        <begin position="293"/>
        <end position="311"/>
    </location>
</feature>
<feature type="DNA-binding region" description="Homeobox" evidence="6">
    <location>
        <begin position="388"/>
        <end position="447"/>
    </location>
</feature>
<dbReference type="FunFam" id="1.10.10.60:FF:000098">
    <property type="entry name" value="Transcription factor LBX1"/>
    <property type="match status" value="1"/>
</dbReference>
<feature type="region of interest" description="Disordered" evidence="8">
    <location>
        <begin position="44"/>
        <end position="94"/>
    </location>
</feature>
<keyword evidence="3 6" id="KW-0238">DNA-binding</keyword>
<dbReference type="OrthoDB" id="6159439at2759"/>
<dbReference type="Gene3D" id="1.10.10.60">
    <property type="entry name" value="Homeodomain-like"/>
    <property type="match status" value="1"/>
</dbReference>
<evidence type="ECO:0000259" key="9">
    <source>
        <dbReference type="PROSITE" id="PS50071"/>
    </source>
</evidence>
<dbReference type="InterPro" id="IPR000047">
    <property type="entry name" value="HTH_motif"/>
</dbReference>
<keyword evidence="2" id="KW-0217">Developmental protein</keyword>
<evidence type="ECO:0000313" key="10">
    <source>
        <dbReference type="EnsemblMetazoa" id="XP_003247023.1"/>
    </source>
</evidence>
<feature type="compositionally biased region" description="Low complexity" evidence="8">
    <location>
        <begin position="317"/>
        <end position="338"/>
    </location>
</feature>
<evidence type="ECO:0000256" key="1">
    <source>
        <dbReference type="ARBA" id="ARBA00004123"/>
    </source>
</evidence>
<dbReference type="Proteomes" id="UP000007819">
    <property type="component" value="Chromosome A2"/>
</dbReference>
<evidence type="ECO:0000313" key="11">
    <source>
        <dbReference type="Proteomes" id="UP000007819"/>
    </source>
</evidence>
<reference evidence="11" key="1">
    <citation type="submission" date="2010-06" db="EMBL/GenBank/DDBJ databases">
        <authorList>
            <person name="Jiang H."/>
            <person name="Abraham K."/>
            <person name="Ali S."/>
            <person name="Alsbrooks S.L."/>
            <person name="Anim B.N."/>
            <person name="Anosike U.S."/>
            <person name="Attaway T."/>
            <person name="Bandaranaike D.P."/>
            <person name="Battles P.K."/>
            <person name="Bell S.N."/>
            <person name="Bell A.V."/>
            <person name="Beltran B."/>
            <person name="Bickham C."/>
            <person name="Bustamante Y."/>
            <person name="Caleb T."/>
            <person name="Canada A."/>
            <person name="Cardenas V."/>
            <person name="Carter K."/>
            <person name="Chacko J."/>
            <person name="Chandrabose M.N."/>
            <person name="Chavez D."/>
            <person name="Chavez A."/>
            <person name="Chen L."/>
            <person name="Chu H.-S."/>
            <person name="Claassen K.J."/>
            <person name="Cockrell R."/>
            <person name="Collins M."/>
            <person name="Cooper J.A."/>
            <person name="Cree A."/>
            <person name="Curry S.M."/>
            <person name="Da Y."/>
            <person name="Dao M.D."/>
            <person name="Das B."/>
            <person name="Davila M.-L."/>
            <person name="Davy-Carroll L."/>
            <person name="Denson S."/>
            <person name="Dinh H."/>
            <person name="Ebong V.E."/>
            <person name="Edwards J.R."/>
            <person name="Egan A."/>
            <person name="El-Daye J."/>
            <person name="Escobedo L."/>
            <person name="Fernandez S."/>
            <person name="Fernando P.R."/>
            <person name="Flagg N."/>
            <person name="Forbes L.D."/>
            <person name="Fowler R.G."/>
            <person name="Fu Q."/>
            <person name="Gabisi R.A."/>
            <person name="Ganer J."/>
            <person name="Garbino Pronczuk A."/>
            <person name="Garcia R.M."/>
            <person name="Garner T."/>
            <person name="Garrett T.E."/>
            <person name="Gonzalez D.A."/>
            <person name="Hamid H."/>
            <person name="Hawkins E.S."/>
            <person name="Hirani K."/>
            <person name="Hogues M.E."/>
            <person name="Hollins B."/>
            <person name="Hsiao C.-H."/>
            <person name="Jabil R."/>
            <person name="James M.L."/>
            <person name="Jhangiani S.N."/>
            <person name="Johnson B."/>
            <person name="Johnson Q."/>
            <person name="Joshi V."/>
            <person name="Kalu J.B."/>
            <person name="Kam C."/>
            <person name="Kashfia A."/>
            <person name="Keebler J."/>
            <person name="Kisamo H."/>
            <person name="Kovar C.L."/>
            <person name="Lago L.A."/>
            <person name="Lai C.-Y."/>
            <person name="Laidlaw J."/>
            <person name="Lara F."/>
            <person name="Le T.-K."/>
            <person name="Lee S.L."/>
            <person name="Legall F.H."/>
            <person name="Lemon S.J."/>
            <person name="Lewis L.R."/>
            <person name="Li B."/>
            <person name="Liu Y."/>
            <person name="Liu Y.-S."/>
            <person name="Lopez J."/>
            <person name="Lozado R.J."/>
            <person name="Lu J."/>
            <person name="Madu R.C."/>
            <person name="Maheshwari M."/>
            <person name="Maheshwari R."/>
            <person name="Malloy K."/>
            <person name="Martinez E."/>
            <person name="Mathew T."/>
            <person name="Mercado I.C."/>
            <person name="Mercado C."/>
            <person name="Meyer B."/>
            <person name="Montgomery K."/>
            <person name="Morgan M.B."/>
            <person name="Munidasa M."/>
            <person name="Nazareth L.V."/>
            <person name="Nelson J."/>
            <person name="Ng B.M."/>
            <person name="Nguyen N.B."/>
            <person name="Nguyen P.Q."/>
            <person name="Nguyen T."/>
            <person name="Obregon M."/>
            <person name="Okwuonu G.O."/>
            <person name="Onwere C.G."/>
            <person name="Orozco G."/>
            <person name="Parra A."/>
            <person name="Patel S."/>
            <person name="Patil S."/>
            <person name="Perez A."/>
            <person name="Perez Y."/>
            <person name="Pham C."/>
            <person name="Primus E.L."/>
            <person name="Pu L.-L."/>
            <person name="Puazo M."/>
            <person name="Qin X."/>
            <person name="Quiroz J.B."/>
            <person name="Reese J."/>
            <person name="Richards S."/>
            <person name="Rives C.M."/>
            <person name="Robberts R."/>
            <person name="Ruiz S.J."/>
            <person name="Ruiz M.J."/>
            <person name="Santibanez J."/>
            <person name="Schneider B.W."/>
            <person name="Sisson I."/>
            <person name="Smith M."/>
            <person name="Sodergren E."/>
            <person name="Song X.-Z."/>
            <person name="Song B.B."/>
            <person name="Summersgill H."/>
            <person name="Thelus R."/>
            <person name="Thornton R.D."/>
            <person name="Trejos Z.Y."/>
            <person name="Usmani K."/>
            <person name="Vattathil S."/>
            <person name="Villasana D."/>
            <person name="Walker D.L."/>
            <person name="Wang S."/>
            <person name="Wang K."/>
            <person name="White C.S."/>
            <person name="Williams A.C."/>
            <person name="Williamson J."/>
            <person name="Wilson K."/>
            <person name="Woghiren I.O."/>
            <person name="Woodworth J.R."/>
            <person name="Worley K.C."/>
            <person name="Wright R.A."/>
            <person name="Wu W."/>
            <person name="Young L."/>
            <person name="Zhang L."/>
            <person name="Zhang J."/>
            <person name="Zhu Y."/>
            <person name="Muzny D.M."/>
            <person name="Weinstock G."/>
            <person name="Gibbs R.A."/>
        </authorList>
    </citation>
    <scope>NUCLEOTIDE SEQUENCE [LARGE SCALE GENOMIC DNA]</scope>
    <source>
        <strain evidence="11">LSR1</strain>
    </source>
</reference>
<dbReference type="Pfam" id="PF00046">
    <property type="entry name" value="Homeodomain"/>
    <property type="match status" value="1"/>
</dbReference>
<feature type="compositionally biased region" description="Basic residues" evidence="8">
    <location>
        <begin position="119"/>
        <end position="129"/>
    </location>
</feature>
<dbReference type="GeneID" id="100163757"/>
<evidence type="ECO:0000256" key="3">
    <source>
        <dbReference type="ARBA" id="ARBA00023125"/>
    </source>
</evidence>
<evidence type="ECO:0000256" key="5">
    <source>
        <dbReference type="ARBA" id="ARBA00023242"/>
    </source>
</evidence>
<dbReference type="InterPro" id="IPR017970">
    <property type="entry name" value="Homeobox_CS"/>
</dbReference>
<dbReference type="PROSITE" id="PS50071">
    <property type="entry name" value="HOMEOBOX_2"/>
    <property type="match status" value="1"/>
</dbReference>
<dbReference type="InterPro" id="IPR009057">
    <property type="entry name" value="Homeodomain-like_sf"/>
</dbReference>
<evidence type="ECO:0000256" key="2">
    <source>
        <dbReference type="ARBA" id="ARBA00022473"/>
    </source>
</evidence>
<sequence length="513" mass="56013">MTPVADSMKSIALLRTTTTNNNKSCYYGGYPTDLSGYAAASRCRSPRSPVADDTDDISVGRPSPPASAECYARLHDDGGGHGSDTSSSGGGSDYFEPLKKLGTVQIDKVSYGISDRKSYAPKRRAHRQHQQNQLLLPSPPPSLQLDGCPASGRVDMMTMTATTQQGGRTIPGSSAVTEDAQPAAGVKSFSIADILSHEPSSAGGKTPSATAADDSAKIVRPWAEEYQPPCSSFVHPPPPPPPPAHRQPVVGALFPHSLFIQHLQHQQQQQQHHHHHHQQHQHHHQHRPKSADYETSTCTSGRSSTDGSECCTSPEIASCTQSNPSSSSAAAARKQQAAGKNNDNSSPLDALFQMTSKTFDQLHGDPSGADTSSSHLNLFNSRSQPKKKRKSRTAFTNHQIFELEKRFLYQKYLSPADRDEIASSLGLTNAQVITWFQNRRAKMKRDYEEQKKDRETLAALSEHKIFLETAQNMGILKKKPQPAMAVAAACGSPTDHLLQQQQQQQQQPVKYDE</sequence>
<dbReference type="EnsemblMetazoa" id="XM_003246975.4">
    <property type="protein sequence ID" value="XP_003247023.1"/>
    <property type="gene ID" value="LOC100163757"/>
</dbReference>
<feature type="region of interest" description="Disordered" evidence="8">
    <location>
        <begin position="490"/>
        <end position="513"/>
    </location>
</feature>
<dbReference type="PANTHER" id="PTHR24336">
    <property type="entry name" value="TRANSCRIPTION FACTOR LBX"/>
    <property type="match status" value="1"/>
</dbReference>
<feature type="region of interest" description="Disordered" evidence="8">
    <location>
        <begin position="262"/>
        <end position="393"/>
    </location>
</feature>
<reference evidence="10" key="2">
    <citation type="submission" date="2022-06" db="UniProtKB">
        <authorList>
            <consortium name="EnsemblMetazoa"/>
        </authorList>
    </citation>
    <scope>IDENTIFICATION</scope>
</reference>
<dbReference type="PROSITE" id="PS00027">
    <property type="entry name" value="HOMEOBOX_1"/>
    <property type="match status" value="1"/>
</dbReference>
<dbReference type="SMART" id="SM00389">
    <property type="entry name" value="HOX"/>
    <property type="match status" value="1"/>
</dbReference>
<keyword evidence="4 6" id="KW-0371">Homeobox</keyword>
<dbReference type="InterPro" id="IPR051892">
    <property type="entry name" value="LBX_TF"/>
</dbReference>
<dbReference type="RefSeq" id="XP_003247023.1">
    <property type="nucleotide sequence ID" value="XM_003246975.3"/>
</dbReference>
<dbReference type="GO" id="GO:0005634">
    <property type="term" value="C:nucleus"/>
    <property type="evidence" value="ECO:0007669"/>
    <property type="project" value="UniProtKB-SubCell"/>
</dbReference>
<evidence type="ECO:0000256" key="6">
    <source>
        <dbReference type="PROSITE-ProRule" id="PRU00108"/>
    </source>
</evidence>
<dbReference type="CDD" id="cd00086">
    <property type="entry name" value="homeodomain"/>
    <property type="match status" value="1"/>
</dbReference>
<dbReference type="GO" id="GO:0000981">
    <property type="term" value="F:DNA-binding transcription factor activity, RNA polymerase II-specific"/>
    <property type="evidence" value="ECO:0007669"/>
    <property type="project" value="InterPro"/>
</dbReference>
<name>A0A8R2A8S6_ACYPI</name>
<evidence type="ECO:0000256" key="7">
    <source>
        <dbReference type="RuleBase" id="RU000682"/>
    </source>
</evidence>
<dbReference type="InterPro" id="IPR001356">
    <property type="entry name" value="HD"/>
</dbReference>
<keyword evidence="5 6" id="KW-0539">Nucleus</keyword>
<dbReference type="PANTHER" id="PTHR24336:SF8">
    <property type="entry name" value="LADYBIRD EARLY-RELATED"/>
    <property type="match status" value="1"/>
</dbReference>
<comment type="subcellular location">
    <subcellularLocation>
        <location evidence="1 6 7">Nucleus</location>
    </subcellularLocation>
</comment>
<accession>A0A8R2A8S6</accession>
<dbReference type="PRINTS" id="PR00031">
    <property type="entry name" value="HTHREPRESSR"/>
</dbReference>
<evidence type="ECO:0000256" key="8">
    <source>
        <dbReference type="SAM" id="MobiDB-lite"/>
    </source>
</evidence>
<dbReference type="KEGG" id="api:100163757"/>
<feature type="compositionally biased region" description="Pro residues" evidence="8">
    <location>
        <begin position="235"/>
        <end position="245"/>
    </location>
</feature>
<organism evidence="10 11">
    <name type="scientific">Acyrthosiphon pisum</name>
    <name type="common">Pea aphid</name>
    <dbReference type="NCBI Taxonomy" id="7029"/>
    <lineage>
        <taxon>Eukaryota</taxon>
        <taxon>Metazoa</taxon>
        <taxon>Ecdysozoa</taxon>
        <taxon>Arthropoda</taxon>
        <taxon>Hexapoda</taxon>
        <taxon>Insecta</taxon>
        <taxon>Pterygota</taxon>
        <taxon>Neoptera</taxon>
        <taxon>Paraneoptera</taxon>
        <taxon>Hemiptera</taxon>
        <taxon>Sternorrhyncha</taxon>
        <taxon>Aphidomorpha</taxon>
        <taxon>Aphidoidea</taxon>
        <taxon>Aphididae</taxon>
        <taxon>Macrosiphini</taxon>
        <taxon>Acyrthosiphon</taxon>
    </lineage>
</organism>
<evidence type="ECO:0000256" key="4">
    <source>
        <dbReference type="ARBA" id="ARBA00023155"/>
    </source>
</evidence>
<dbReference type="AlphaFoldDB" id="A0A8R2A8S6"/>
<feature type="compositionally biased region" description="Basic residues" evidence="8">
    <location>
        <begin position="271"/>
        <end position="288"/>
    </location>
</feature>
<feature type="region of interest" description="Disordered" evidence="8">
    <location>
        <begin position="118"/>
        <end position="152"/>
    </location>
</feature>
<feature type="region of interest" description="Disordered" evidence="8">
    <location>
        <begin position="229"/>
        <end position="249"/>
    </location>
</feature>
<keyword evidence="11" id="KW-1185">Reference proteome</keyword>
<dbReference type="SUPFAM" id="SSF46689">
    <property type="entry name" value="Homeodomain-like"/>
    <property type="match status" value="1"/>
</dbReference>
<proteinExistence type="predicted"/>
<dbReference type="GO" id="GO:1990837">
    <property type="term" value="F:sequence-specific double-stranded DNA binding"/>
    <property type="evidence" value="ECO:0007669"/>
    <property type="project" value="TreeGrafter"/>
</dbReference>
<protein>
    <recommendedName>
        <fullName evidence="9">Homeobox domain-containing protein</fullName>
    </recommendedName>
</protein>
<feature type="compositionally biased region" description="Polar residues" evidence="8">
    <location>
        <begin position="339"/>
        <end position="359"/>
    </location>
</feature>
<feature type="compositionally biased region" description="Polar residues" evidence="8">
    <location>
        <begin position="369"/>
        <end position="380"/>
    </location>
</feature>